<dbReference type="Gene3D" id="3.40.50.410">
    <property type="entry name" value="von Willebrand factor, type A domain"/>
    <property type="match status" value="1"/>
</dbReference>
<dbReference type="OrthoDB" id="6162049at2759"/>
<dbReference type="InterPro" id="IPR036465">
    <property type="entry name" value="vWFA_dom_sf"/>
</dbReference>
<dbReference type="PANTHER" id="PTHR24020:SF84">
    <property type="entry name" value="VWFA DOMAIN-CONTAINING PROTEIN"/>
    <property type="match status" value="1"/>
</dbReference>
<dbReference type="AlphaFoldDB" id="A0A8J1UDP6"/>
<dbReference type="SMART" id="SM00327">
    <property type="entry name" value="VWA"/>
    <property type="match status" value="1"/>
</dbReference>
<protein>
    <submittedName>
        <fullName evidence="3">Uncharacterized protein</fullName>
    </submittedName>
</protein>
<dbReference type="Proteomes" id="UP000749559">
    <property type="component" value="Unassembled WGS sequence"/>
</dbReference>
<dbReference type="SUPFAM" id="SSF53300">
    <property type="entry name" value="vWA-like"/>
    <property type="match status" value="1"/>
</dbReference>
<dbReference type="SMART" id="SM00032">
    <property type="entry name" value="CCP"/>
    <property type="match status" value="1"/>
</dbReference>
<comment type="caution">
    <text evidence="2">Lacks conserved residue(s) required for the propagation of feature annotation.</text>
</comment>
<gene>
    <name evidence="3" type="ORF">OFUS_LOCUS737</name>
</gene>
<dbReference type="InterPro" id="IPR000436">
    <property type="entry name" value="Sushi_SCR_CCP_dom"/>
</dbReference>
<dbReference type="PROSITE" id="PS50923">
    <property type="entry name" value="SUSHI"/>
    <property type="match status" value="1"/>
</dbReference>
<dbReference type="Pfam" id="PF00084">
    <property type="entry name" value="Sushi"/>
    <property type="match status" value="1"/>
</dbReference>
<dbReference type="InterPro" id="IPR002035">
    <property type="entry name" value="VWF_A"/>
</dbReference>
<dbReference type="EMBL" id="CAIIXF020000001">
    <property type="protein sequence ID" value="CAH1773091.1"/>
    <property type="molecule type" value="Genomic_DNA"/>
</dbReference>
<dbReference type="PROSITE" id="PS50234">
    <property type="entry name" value="VWFA"/>
    <property type="match status" value="1"/>
</dbReference>
<evidence type="ECO:0000256" key="2">
    <source>
        <dbReference type="PROSITE-ProRule" id="PRU00302"/>
    </source>
</evidence>
<dbReference type="Gene3D" id="2.10.70.10">
    <property type="entry name" value="Complement Module, domain 1"/>
    <property type="match status" value="2"/>
</dbReference>
<evidence type="ECO:0000313" key="3">
    <source>
        <dbReference type="EMBL" id="CAH1773091.1"/>
    </source>
</evidence>
<dbReference type="PANTHER" id="PTHR24020">
    <property type="entry name" value="COLLAGEN ALPHA"/>
    <property type="match status" value="1"/>
</dbReference>
<feature type="disulfide bond" evidence="2">
    <location>
        <begin position="291"/>
        <end position="334"/>
    </location>
</feature>
<name>A0A8J1UDP6_OWEFU</name>
<proteinExistence type="predicted"/>
<dbReference type="Pfam" id="PF00092">
    <property type="entry name" value="VWA"/>
    <property type="match status" value="1"/>
</dbReference>
<sequence length="632" mass="68928">MEVIVWSSIIVIFSYGLHKANADIPSIECGGSRAQNVGKFATDPEEECIYYRCTFKGWLQNTCLQFAIPKTYRKRYSQTPTRLNPCTNARKKVCQEYSSIVERKTGKVRVKATPNPLPECVLMDEFCRATEQCCKGLKCFMQKCTPEEDFACARLGEGCNGRHKTGQGCCAQDPEDATISYLLQCDSTQTCCGQITQVCVKDEDCCTGVCENGACADVTCEYPQAEDHCGYNIQRSAENKKGRFNVGEKVYFEPDSCYTLDTSDGVSQNFVTCMPGGTVSPSVPTCKVKECTNLPAPENGSRSPMVGGADLCDSAISFECDEGYQLTGPSEIECTEDGWNQEAPECLLPESPVEEVCSKVKGSCGDDLSPECCVGFTCSFDKICCVEEGGCSSDDECCRGLSCHENKCVPSTRIECDKPLDIVFSVDTSCSVADTDKTHIRTFMTETVRAFNIDKNTQDGILVGALTFNQGYQHVAYLQDGADNSSQLLDKIETMSLTPNGCKTNTFTALKKVESEYFSPENGDRPGVSNVAIVLTDGKTVPSGKASQTLQFAELLRESGATVLTIGLPQSDGSIVGEEEWLGIAGSEDLVFKSNFKHLRKMLIRVGGKLCGESNVFVTKIEEPEENNTLEG</sequence>
<dbReference type="CDD" id="cd00033">
    <property type="entry name" value="CCP"/>
    <property type="match status" value="1"/>
</dbReference>
<keyword evidence="1 2" id="KW-1015">Disulfide bond</keyword>
<dbReference type="InterPro" id="IPR035976">
    <property type="entry name" value="Sushi/SCR/CCP_sf"/>
</dbReference>
<keyword evidence="2" id="KW-0768">Sushi</keyword>
<organism evidence="3 4">
    <name type="scientific">Owenia fusiformis</name>
    <name type="common">Polychaete worm</name>
    <dbReference type="NCBI Taxonomy" id="6347"/>
    <lineage>
        <taxon>Eukaryota</taxon>
        <taxon>Metazoa</taxon>
        <taxon>Spiralia</taxon>
        <taxon>Lophotrochozoa</taxon>
        <taxon>Annelida</taxon>
        <taxon>Polychaeta</taxon>
        <taxon>Sedentaria</taxon>
        <taxon>Canalipalpata</taxon>
        <taxon>Sabellida</taxon>
        <taxon>Oweniida</taxon>
        <taxon>Oweniidae</taxon>
        <taxon>Owenia</taxon>
    </lineage>
</organism>
<keyword evidence="4" id="KW-1185">Reference proteome</keyword>
<dbReference type="SUPFAM" id="SSF57535">
    <property type="entry name" value="Complement control module/SCR domain"/>
    <property type="match status" value="1"/>
</dbReference>
<dbReference type="InterPro" id="IPR050525">
    <property type="entry name" value="ECM_Assembly_Org"/>
</dbReference>
<dbReference type="CDD" id="cd01450">
    <property type="entry name" value="vWFA_subfamily_ECM"/>
    <property type="match status" value="1"/>
</dbReference>
<reference evidence="3" key="1">
    <citation type="submission" date="2022-03" db="EMBL/GenBank/DDBJ databases">
        <authorList>
            <person name="Martin C."/>
        </authorList>
    </citation>
    <scope>NUCLEOTIDE SEQUENCE</scope>
</reference>
<evidence type="ECO:0000313" key="4">
    <source>
        <dbReference type="Proteomes" id="UP000749559"/>
    </source>
</evidence>
<comment type="caution">
    <text evidence="3">The sequence shown here is derived from an EMBL/GenBank/DDBJ whole genome shotgun (WGS) entry which is preliminary data.</text>
</comment>
<accession>A0A8J1UDP6</accession>
<evidence type="ECO:0000256" key="1">
    <source>
        <dbReference type="ARBA" id="ARBA00023157"/>
    </source>
</evidence>